<reference evidence="1 3" key="1">
    <citation type="journal article" date="2008" name="Science">
        <title>The Physcomitrella genome reveals evolutionary insights into the conquest of land by plants.</title>
        <authorList>
            <person name="Rensing S."/>
            <person name="Lang D."/>
            <person name="Zimmer A."/>
            <person name="Terry A."/>
            <person name="Salamov A."/>
            <person name="Shapiro H."/>
            <person name="Nishiyama T."/>
            <person name="Perroud P.-F."/>
            <person name="Lindquist E."/>
            <person name="Kamisugi Y."/>
            <person name="Tanahashi T."/>
            <person name="Sakakibara K."/>
            <person name="Fujita T."/>
            <person name="Oishi K."/>
            <person name="Shin-I T."/>
            <person name="Kuroki Y."/>
            <person name="Toyoda A."/>
            <person name="Suzuki Y."/>
            <person name="Hashimoto A."/>
            <person name="Yamaguchi K."/>
            <person name="Sugano A."/>
            <person name="Kohara Y."/>
            <person name="Fujiyama A."/>
            <person name="Anterola A."/>
            <person name="Aoki S."/>
            <person name="Ashton N."/>
            <person name="Barbazuk W.B."/>
            <person name="Barker E."/>
            <person name="Bennetzen J."/>
            <person name="Bezanilla M."/>
            <person name="Blankenship R."/>
            <person name="Cho S.H."/>
            <person name="Dutcher S."/>
            <person name="Estelle M."/>
            <person name="Fawcett J.A."/>
            <person name="Gundlach H."/>
            <person name="Hanada K."/>
            <person name="Heyl A."/>
            <person name="Hicks K.A."/>
            <person name="Hugh J."/>
            <person name="Lohr M."/>
            <person name="Mayer K."/>
            <person name="Melkozernov A."/>
            <person name="Murata T."/>
            <person name="Nelson D."/>
            <person name="Pils B."/>
            <person name="Prigge M."/>
            <person name="Reiss B."/>
            <person name="Renner T."/>
            <person name="Rombauts S."/>
            <person name="Rushton P."/>
            <person name="Sanderfoot A."/>
            <person name="Schween G."/>
            <person name="Shiu S.-H."/>
            <person name="Stueber K."/>
            <person name="Theodoulou F.L."/>
            <person name="Tu H."/>
            <person name="Van de Peer Y."/>
            <person name="Verrier P.J."/>
            <person name="Waters E."/>
            <person name="Wood A."/>
            <person name="Yang L."/>
            <person name="Cove D."/>
            <person name="Cuming A."/>
            <person name="Hasebe M."/>
            <person name="Lucas S."/>
            <person name="Mishler D.B."/>
            <person name="Reski R."/>
            <person name="Grigoriev I."/>
            <person name="Quatrano R.S."/>
            <person name="Boore J.L."/>
        </authorList>
    </citation>
    <scope>NUCLEOTIDE SEQUENCE [LARGE SCALE GENOMIC DNA]</scope>
    <source>
        <strain evidence="2 3">cv. Gransden 2004</strain>
    </source>
</reference>
<evidence type="ECO:0000313" key="2">
    <source>
        <dbReference type="EnsemblPlants" id="PAC:32964526.CDS.1"/>
    </source>
</evidence>
<proteinExistence type="predicted"/>
<dbReference type="Gramene" id="Pp3c8_1710V3.2">
    <property type="protein sequence ID" value="PAC:32964527.CDS.1"/>
    <property type="gene ID" value="Pp3c8_1710"/>
</dbReference>
<name>A0A2K1K5R7_PHYPA</name>
<dbReference type="PaxDb" id="3218-PP1S35_56V6.1"/>
<accession>A0A2K1K5R7</accession>
<dbReference type="Gramene" id="Pp3c8_1710V3.1">
    <property type="protein sequence ID" value="PAC:32964526.CDS.1"/>
    <property type="gene ID" value="Pp3c8_1710"/>
</dbReference>
<reference evidence="1 3" key="2">
    <citation type="journal article" date="2018" name="Plant J.">
        <title>The Physcomitrella patens chromosome-scale assembly reveals moss genome structure and evolution.</title>
        <authorList>
            <person name="Lang D."/>
            <person name="Ullrich K.K."/>
            <person name="Murat F."/>
            <person name="Fuchs J."/>
            <person name="Jenkins J."/>
            <person name="Haas F.B."/>
            <person name="Piednoel M."/>
            <person name="Gundlach H."/>
            <person name="Van Bel M."/>
            <person name="Meyberg R."/>
            <person name="Vives C."/>
            <person name="Morata J."/>
            <person name="Symeonidi A."/>
            <person name="Hiss M."/>
            <person name="Muchero W."/>
            <person name="Kamisugi Y."/>
            <person name="Saleh O."/>
            <person name="Blanc G."/>
            <person name="Decker E.L."/>
            <person name="van Gessel N."/>
            <person name="Grimwood J."/>
            <person name="Hayes R.D."/>
            <person name="Graham S.W."/>
            <person name="Gunter L.E."/>
            <person name="McDaniel S.F."/>
            <person name="Hoernstein S.N.W."/>
            <person name="Larsson A."/>
            <person name="Li F.W."/>
            <person name="Perroud P.F."/>
            <person name="Phillips J."/>
            <person name="Ranjan P."/>
            <person name="Rokshar D.S."/>
            <person name="Rothfels C.J."/>
            <person name="Schneider L."/>
            <person name="Shu S."/>
            <person name="Stevenson D.W."/>
            <person name="Thummler F."/>
            <person name="Tillich M."/>
            <person name="Villarreal Aguilar J.C."/>
            <person name="Widiez T."/>
            <person name="Wong G.K."/>
            <person name="Wymore A."/>
            <person name="Zhang Y."/>
            <person name="Zimmer A.D."/>
            <person name="Quatrano R.S."/>
            <person name="Mayer K.F.X."/>
            <person name="Goodstein D."/>
            <person name="Casacuberta J.M."/>
            <person name="Vandepoele K."/>
            <person name="Reski R."/>
            <person name="Cuming A.C."/>
            <person name="Tuskan G.A."/>
            <person name="Maumus F."/>
            <person name="Salse J."/>
            <person name="Schmutz J."/>
            <person name="Rensing S.A."/>
        </authorList>
    </citation>
    <scope>NUCLEOTIDE SEQUENCE [LARGE SCALE GENOMIC DNA]</scope>
    <source>
        <strain evidence="2 3">cv. Gransden 2004</strain>
    </source>
</reference>
<keyword evidence="3" id="KW-1185">Reference proteome</keyword>
<organism evidence="1">
    <name type="scientific">Physcomitrium patens</name>
    <name type="common">Spreading-leaved earth moss</name>
    <name type="synonym">Physcomitrella patens</name>
    <dbReference type="NCBI Taxonomy" id="3218"/>
    <lineage>
        <taxon>Eukaryota</taxon>
        <taxon>Viridiplantae</taxon>
        <taxon>Streptophyta</taxon>
        <taxon>Embryophyta</taxon>
        <taxon>Bryophyta</taxon>
        <taxon>Bryophytina</taxon>
        <taxon>Bryopsida</taxon>
        <taxon>Funariidae</taxon>
        <taxon>Funariales</taxon>
        <taxon>Funariaceae</taxon>
        <taxon>Physcomitrium</taxon>
    </lineage>
</organism>
<dbReference type="InParanoid" id="A0A2K1K5R7"/>
<dbReference type="Proteomes" id="UP000006727">
    <property type="component" value="Chromosome 8"/>
</dbReference>
<gene>
    <name evidence="1" type="ORF">PHYPA_011019</name>
</gene>
<protein>
    <submittedName>
        <fullName evidence="1 2">Uncharacterized protein</fullName>
    </submittedName>
</protein>
<reference evidence="2" key="3">
    <citation type="submission" date="2020-12" db="UniProtKB">
        <authorList>
            <consortium name="EnsemblPlants"/>
        </authorList>
    </citation>
    <scope>IDENTIFICATION</scope>
</reference>
<dbReference type="EnsemblPlants" id="Pp3c8_1710V3.2">
    <property type="protein sequence ID" value="PAC:32964527.CDS.1"/>
    <property type="gene ID" value="Pp3c8_1710"/>
</dbReference>
<sequence>MGIRHRLSFESCSTEDQGGVLVLGQFPAQIMSSPIQTFKGPCIRRCHPSFAVSARWPTPVPVTTSALVEDEIRASYVAYSVLRRHPTTPRGIPTWSSTKFQLPPGVNILYLLVRKSTFELDFLLSVQDRTERPIIWYRVILLSRSWVLPKALIPWTEDRGIRRRFMFWNIPHSTFLTSRGRRAHRA</sequence>
<evidence type="ECO:0000313" key="3">
    <source>
        <dbReference type="Proteomes" id="UP000006727"/>
    </source>
</evidence>
<dbReference type="AlphaFoldDB" id="A0A2K1K5R7"/>
<dbReference type="EnsemblPlants" id="Pp3c8_1710V3.1">
    <property type="protein sequence ID" value="PAC:32964526.CDS.1"/>
    <property type="gene ID" value="Pp3c8_1710"/>
</dbReference>
<dbReference type="EMBL" id="ABEU02000008">
    <property type="protein sequence ID" value="PNR49123.1"/>
    <property type="molecule type" value="Genomic_DNA"/>
</dbReference>
<evidence type="ECO:0000313" key="1">
    <source>
        <dbReference type="EMBL" id="PNR49123.1"/>
    </source>
</evidence>